<feature type="compositionally biased region" description="Gly residues" evidence="8">
    <location>
        <begin position="1"/>
        <end position="10"/>
    </location>
</feature>
<dbReference type="SUPFAM" id="SSF46689">
    <property type="entry name" value="Homeodomain-like"/>
    <property type="match status" value="1"/>
</dbReference>
<dbReference type="GO" id="GO:0090406">
    <property type="term" value="C:pollen tube"/>
    <property type="evidence" value="ECO:0007669"/>
    <property type="project" value="UniProtKB-ARBA"/>
</dbReference>
<feature type="domain" description="Myb-like" evidence="9">
    <location>
        <begin position="83"/>
        <end position="133"/>
    </location>
</feature>
<evidence type="ECO:0000259" key="9">
    <source>
        <dbReference type="PROSITE" id="PS50090"/>
    </source>
</evidence>
<dbReference type="GO" id="GO:0080092">
    <property type="term" value="P:regulation of pollen tube growth"/>
    <property type="evidence" value="ECO:0007669"/>
    <property type="project" value="UniProtKB-ARBA"/>
</dbReference>
<sequence>MMPNSGGGGSSVAVSDDGSSGGGSSGGGGGSGLRKGPWTAAEDAILMEYVKKHGEGNWNAVQKNSGLSRCGKSCRLRWANHLRPNLKKGSFSPDEERQILELHSKLGNKWARMAAQLPGRTDNEIKNYWNTRVKRRQRAGLPLYPHDIQKQANAFHLHQNHHHNHNHNHQPRPSPPPPPQLSLQSSQQHKPNFGSPLSLFDPMSFTTNTPFLGQQSNSTPFLNTQMHGFKRFRGNNLGFSNPFSTPNPTMFNQNFSSQLLPLPTLQFNTGSYDFNPSIRSHISPSSSFSMKMELPSNQTDAPLGSFNDYKISPSLQRSNSGLLDAMLQESEAMGGGDNVRNDEENHGLDGFVGDSLPSGSFFNENPNTPPLGSTRQWDDTSSPHSSFGEKRQKEQSQAVNPIEDDDLSSLLDIIPSTMMVSELYNDNGEISNGHSSVVTDDDFGLNLQRIPANTVNHDWSTWNNMPEMC</sequence>
<keyword evidence="7" id="KW-0539">Nucleus</keyword>
<feature type="compositionally biased region" description="Polar residues" evidence="8">
    <location>
        <begin position="357"/>
        <end position="385"/>
    </location>
</feature>
<dbReference type="InterPro" id="IPR017930">
    <property type="entry name" value="Myb_dom"/>
</dbReference>
<evidence type="ECO:0000256" key="8">
    <source>
        <dbReference type="SAM" id="MobiDB-lite"/>
    </source>
</evidence>
<feature type="region of interest" description="Disordered" evidence="8">
    <location>
        <begin position="161"/>
        <end position="199"/>
    </location>
</feature>
<dbReference type="OrthoDB" id="2143914at2759"/>
<dbReference type="CDD" id="cd00167">
    <property type="entry name" value="SANT"/>
    <property type="match status" value="2"/>
</dbReference>
<comment type="caution">
    <text evidence="11">The sequence shown here is derived from an EMBL/GenBank/DDBJ whole genome shotgun (WGS) entry which is preliminary data.</text>
</comment>
<keyword evidence="6" id="KW-0804">Transcription</keyword>
<dbReference type="Gene3D" id="1.10.10.60">
    <property type="entry name" value="Homeodomain-like"/>
    <property type="match status" value="2"/>
</dbReference>
<dbReference type="Proteomes" id="UP000541444">
    <property type="component" value="Unassembled WGS sequence"/>
</dbReference>
<dbReference type="PANTHER" id="PTHR47995:SF18">
    <property type="entry name" value="TRANSCRIPTION FACTOR MYB65"/>
    <property type="match status" value="1"/>
</dbReference>
<dbReference type="AlphaFoldDB" id="A0A7J7NLW1"/>
<keyword evidence="4" id="KW-0238">DNA-binding</keyword>
<gene>
    <name evidence="11" type="ORF">GIB67_011560</name>
</gene>
<dbReference type="Pfam" id="PF00249">
    <property type="entry name" value="Myb_DNA-binding"/>
    <property type="match status" value="2"/>
</dbReference>
<dbReference type="GO" id="GO:0003677">
    <property type="term" value="F:DNA binding"/>
    <property type="evidence" value="ECO:0007669"/>
    <property type="project" value="UniProtKB-KW"/>
</dbReference>
<feature type="domain" description="HTH myb-type" evidence="10">
    <location>
        <begin position="30"/>
        <end position="82"/>
    </location>
</feature>
<protein>
    <submittedName>
        <fullName evidence="11">Uncharacterized protein</fullName>
    </submittedName>
</protein>
<accession>A0A7J7NLW1</accession>
<keyword evidence="5" id="KW-0010">Activator</keyword>
<evidence type="ECO:0000256" key="5">
    <source>
        <dbReference type="ARBA" id="ARBA00023159"/>
    </source>
</evidence>
<proteinExistence type="predicted"/>
<dbReference type="PANTHER" id="PTHR47995">
    <property type="entry name" value="TRANSCRIPTION FACTOR MYB33-RELATED"/>
    <property type="match status" value="1"/>
</dbReference>
<dbReference type="GO" id="GO:0048235">
    <property type="term" value="P:pollen sperm cell differentiation"/>
    <property type="evidence" value="ECO:0007669"/>
    <property type="project" value="UniProtKB-ARBA"/>
</dbReference>
<evidence type="ECO:0000256" key="6">
    <source>
        <dbReference type="ARBA" id="ARBA00023163"/>
    </source>
</evidence>
<dbReference type="InterPro" id="IPR001005">
    <property type="entry name" value="SANT/Myb"/>
</dbReference>
<keyword evidence="3" id="KW-0805">Transcription regulation</keyword>
<dbReference type="EMBL" id="JACGCM010000704">
    <property type="protein sequence ID" value="KAF6168175.1"/>
    <property type="molecule type" value="Genomic_DNA"/>
</dbReference>
<dbReference type="GO" id="GO:0003700">
    <property type="term" value="F:DNA-binding transcription factor activity"/>
    <property type="evidence" value="ECO:0007669"/>
    <property type="project" value="UniProtKB-ARBA"/>
</dbReference>
<feature type="region of interest" description="Disordered" evidence="8">
    <location>
        <begin position="1"/>
        <end position="36"/>
    </location>
</feature>
<dbReference type="InterPro" id="IPR009057">
    <property type="entry name" value="Homeodomain-like_sf"/>
</dbReference>
<dbReference type="PROSITE" id="PS51294">
    <property type="entry name" value="HTH_MYB"/>
    <property type="match status" value="2"/>
</dbReference>
<dbReference type="FunFam" id="1.10.10.60:FF:000404">
    <property type="entry name" value="Transcription factor MYB97"/>
    <property type="match status" value="1"/>
</dbReference>
<feature type="compositionally biased region" description="Basic residues" evidence="8">
    <location>
        <begin position="161"/>
        <end position="170"/>
    </location>
</feature>
<dbReference type="GO" id="GO:0005634">
    <property type="term" value="C:nucleus"/>
    <property type="evidence" value="ECO:0007669"/>
    <property type="project" value="UniProtKB-SubCell"/>
</dbReference>
<keyword evidence="12" id="KW-1185">Reference proteome</keyword>
<evidence type="ECO:0000256" key="4">
    <source>
        <dbReference type="ARBA" id="ARBA00023125"/>
    </source>
</evidence>
<reference evidence="11 12" key="1">
    <citation type="journal article" date="2020" name="IScience">
        <title>Genome Sequencing of the Endangered Kingdonia uniflora (Circaeasteraceae, Ranunculales) Reveals Potential Mechanisms of Evolutionary Specialization.</title>
        <authorList>
            <person name="Sun Y."/>
            <person name="Deng T."/>
            <person name="Zhang A."/>
            <person name="Moore M.J."/>
            <person name="Landis J.B."/>
            <person name="Lin N."/>
            <person name="Zhang H."/>
            <person name="Zhang X."/>
            <person name="Huang J."/>
            <person name="Zhang X."/>
            <person name="Sun H."/>
            <person name="Wang H."/>
        </authorList>
    </citation>
    <scope>NUCLEOTIDE SEQUENCE [LARGE SCALE GENOMIC DNA]</scope>
    <source>
        <strain evidence="11">TB1705</strain>
        <tissue evidence="11">Leaf</tissue>
    </source>
</reference>
<evidence type="ECO:0000256" key="3">
    <source>
        <dbReference type="ARBA" id="ARBA00023015"/>
    </source>
</evidence>
<dbReference type="PROSITE" id="PS50090">
    <property type="entry name" value="MYB_LIKE"/>
    <property type="match status" value="2"/>
</dbReference>
<evidence type="ECO:0000256" key="1">
    <source>
        <dbReference type="ARBA" id="ARBA00004123"/>
    </source>
</evidence>
<comment type="subcellular location">
    <subcellularLocation>
        <location evidence="1">Nucleus</location>
    </subcellularLocation>
</comment>
<feature type="region of interest" description="Disordered" evidence="8">
    <location>
        <begin position="333"/>
        <end position="399"/>
    </location>
</feature>
<keyword evidence="2" id="KW-0677">Repeat</keyword>
<evidence type="ECO:0000313" key="11">
    <source>
        <dbReference type="EMBL" id="KAF6168175.1"/>
    </source>
</evidence>
<evidence type="ECO:0000256" key="2">
    <source>
        <dbReference type="ARBA" id="ARBA00022737"/>
    </source>
</evidence>
<feature type="compositionally biased region" description="Gly residues" evidence="8">
    <location>
        <begin position="19"/>
        <end position="33"/>
    </location>
</feature>
<dbReference type="FunFam" id="1.10.10.60:FF:000001">
    <property type="entry name" value="MYB-related transcription factor"/>
    <property type="match status" value="1"/>
</dbReference>
<name>A0A7J7NLW1_9MAGN</name>
<feature type="domain" description="HTH myb-type" evidence="10">
    <location>
        <begin position="83"/>
        <end position="137"/>
    </location>
</feature>
<evidence type="ECO:0000256" key="7">
    <source>
        <dbReference type="ARBA" id="ARBA00023242"/>
    </source>
</evidence>
<evidence type="ECO:0000313" key="12">
    <source>
        <dbReference type="Proteomes" id="UP000541444"/>
    </source>
</evidence>
<dbReference type="SMART" id="SM00717">
    <property type="entry name" value="SANT"/>
    <property type="match status" value="2"/>
</dbReference>
<organism evidence="11 12">
    <name type="scientific">Kingdonia uniflora</name>
    <dbReference type="NCBI Taxonomy" id="39325"/>
    <lineage>
        <taxon>Eukaryota</taxon>
        <taxon>Viridiplantae</taxon>
        <taxon>Streptophyta</taxon>
        <taxon>Embryophyta</taxon>
        <taxon>Tracheophyta</taxon>
        <taxon>Spermatophyta</taxon>
        <taxon>Magnoliopsida</taxon>
        <taxon>Ranunculales</taxon>
        <taxon>Circaeasteraceae</taxon>
        <taxon>Kingdonia</taxon>
    </lineage>
</organism>
<evidence type="ECO:0000259" key="10">
    <source>
        <dbReference type="PROSITE" id="PS51294"/>
    </source>
</evidence>
<feature type="domain" description="Myb-like" evidence="9">
    <location>
        <begin position="30"/>
        <end position="82"/>
    </location>
</feature>